<dbReference type="EMBL" id="VIWT01000009">
    <property type="protein sequence ID" value="TWF71550.1"/>
    <property type="molecule type" value="Genomic_DNA"/>
</dbReference>
<feature type="chain" id="PRO_5038699535" evidence="2">
    <location>
        <begin position="26"/>
        <end position="530"/>
    </location>
</feature>
<dbReference type="GO" id="GO:0005509">
    <property type="term" value="F:calcium ion binding"/>
    <property type="evidence" value="ECO:0007669"/>
    <property type="project" value="InterPro"/>
</dbReference>
<dbReference type="PANTHER" id="PTHR31956:SF1">
    <property type="entry name" value="NON-SPECIFIC PHOSPHOLIPASE C1"/>
    <property type="match status" value="1"/>
</dbReference>
<proteinExistence type="predicted"/>
<dbReference type="InterPro" id="IPR007312">
    <property type="entry name" value="Phosphoesterase"/>
</dbReference>
<dbReference type="RefSeq" id="WP_211786525.1">
    <property type="nucleotide sequence ID" value="NZ_BAAAMZ010000023.1"/>
</dbReference>
<evidence type="ECO:0000313" key="4">
    <source>
        <dbReference type="Proteomes" id="UP000317940"/>
    </source>
</evidence>
<evidence type="ECO:0000256" key="1">
    <source>
        <dbReference type="ARBA" id="ARBA00022801"/>
    </source>
</evidence>
<sequence length="530" mass="54456">MRVPRLAGAAAVLGLLCGLSTSVAAATPASAAGPALPRPDHVVVVMFENTSESSILGNSQAPYFNQLANTGANFTDSSAIEHPSQPNYLDLFSGSDEGVTDDSCPQTFSTDNEAAELAAKGLSFTGYAEDLPTDLSTCTSGEYARKHVPWVNFTNVPASDSKPFSAFPTDYSQLPTVSWVIPNLCDDIHDCSIATGDTWLKNNLDGYVQWAKTHNSLLITTFDENDGTAGNQIATFFDGQPVKPGNYGEAIDHFSVLRTIEDMYGLSYAGAAAQATPITDVWNGGGTTGSVSVTAPGNQTGTVGAAASLQLRASDTAGGTLGWSASGLPAGLSISQSGLITGTPTAAGTSSVTVTATDSTGPSSTATFSWTVNPAGGGGCTPAQLLGNPGFETGSAAPWSSTSGVVNGDLNSEPAHSGNYDAWLDGYGSAHTDTLAQTVTIPANCTASLSFWLHIDTQQTDGTAHDTLTLQAGSTTLRTWSNLDANTGYAQQTLDLSAYAGQSVTLTFTGTQDGAAQTSFVIDDTALNIS</sequence>
<dbReference type="GO" id="GO:0005975">
    <property type="term" value="P:carbohydrate metabolic process"/>
    <property type="evidence" value="ECO:0007669"/>
    <property type="project" value="UniProtKB-ARBA"/>
</dbReference>
<keyword evidence="2" id="KW-0732">Signal</keyword>
<dbReference type="PANTHER" id="PTHR31956">
    <property type="entry name" value="NON-SPECIFIC PHOSPHOLIPASE C4-RELATED"/>
    <property type="match status" value="1"/>
</dbReference>
<dbReference type="Gene3D" id="2.60.120.260">
    <property type="entry name" value="Galactose-binding domain-like"/>
    <property type="match status" value="1"/>
</dbReference>
<keyword evidence="1" id="KW-0378">Hydrolase</keyword>
<gene>
    <name evidence="3" type="ORF">FHX73_19180</name>
</gene>
<dbReference type="GO" id="GO:0042578">
    <property type="term" value="F:phosphoric ester hydrolase activity"/>
    <property type="evidence" value="ECO:0007669"/>
    <property type="project" value="UniProtKB-ARBA"/>
</dbReference>
<reference evidence="3 4" key="1">
    <citation type="submission" date="2019-06" db="EMBL/GenBank/DDBJ databases">
        <title>Sequencing the genomes of 1000 actinobacteria strains.</title>
        <authorList>
            <person name="Klenk H.-P."/>
        </authorList>
    </citation>
    <scope>NUCLEOTIDE SEQUENCE [LARGE SCALE GENOMIC DNA]</scope>
    <source>
        <strain evidence="3 4">DSM 44826</strain>
    </source>
</reference>
<dbReference type="Proteomes" id="UP000317940">
    <property type="component" value="Unassembled WGS sequence"/>
</dbReference>
<dbReference type="Gene3D" id="2.60.40.10">
    <property type="entry name" value="Immunoglobulins"/>
    <property type="match status" value="1"/>
</dbReference>
<dbReference type="AlphaFoldDB" id="A0A561S9L3"/>
<comment type="caution">
    <text evidence="3">The sequence shown here is derived from an EMBL/GenBank/DDBJ whole genome shotgun (WGS) entry which is preliminary data.</text>
</comment>
<organism evidence="3 4">
    <name type="scientific">Kitasatospora viridis</name>
    <dbReference type="NCBI Taxonomy" id="281105"/>
    <lineage>
        <taxon>Bacteria</taxon>
        <taxon>Bacillati</taxon>
        <taxon>Actinomycetota</taxon>
        <taxon>Actinomycetes</taxon>
        <taxon>Kitasatosporales</taxon>
        <taxon>Streptomycetaceae</taxon>
        <taxon>Kitasatospora</taxon>
    </lineage>
</organism>
<evidence type="ECO:0000256" key="2">
    <source>
        <dbReference type="SAM" id="SignalP"/>
    </source>
</evidence>
<dbReference type="InterPro" id="IPR013783">
    <property type="entry name" value="Ig-like_fold"/>
</dbReference>
<dbReference type="Pfam" id="PF04185">
    <property type="entry name" value="Phosphoesterase"/>
    <property type="match status" value="1"/>
</dbReference>
<name>A0A561S9L3_9ACTN</name>
<accession>A0A561S9L3</accession>
<feature type="signal peptide" evidence="2">
    <location>
        <begin position="1"/>
        <end position="25"/>
    </location>
</feature>
<keyword evidence="4" id="KW-1185">Reference proteome</keyword>
<dbReference type="GO" id="GO:0016020">
    <property type="term" value="C:membrane"/>
    <property type="evidence" value="ECO:0007669"/>
    <property type="project" value="InterPro"/>
</dbReference>
<dbReference type="SUPFAM" id="SSF49313">
    <property type="entry name" value="Cadherin-like"/>
    <property type="match status" value="1"/>
</dbReference>
<dbReference type="Pfam" id="PF05345">
    <property type="entry name" value="He_PIG"/>
    <property type="match status" value="1"/>
</dbReference>
<protein>
    <submittedName>
        <fullName evidence="3">Putative Ig domain-containing protein</fullName>
    </submittedName>
</protein>
<evidence type="ECO:0000313" key="3">
    <source>
        <dbReference type="EMBL" id="TWF71550.1"/>
    </source>
</evidence>
<dbReference type="InterPro" id="IPR015919">
    <property type="entry name" value="Cadherin-like_sf"/>
</dbReference>